<comment type="subcellular location">
    <subcellularLocation>
        <location evidence="1">Membrane</location>
        <topology evidence="1">Multi-pass membrane protein</topology>
    </subcellularLocation>
</comment>
<feature type="transmembrane region" description="Helical" evidence="5">
    <location>
        <begin position="291"/>
        <end position="309"/>
    </location>
</feature>
<evidence type="ECO:0000256" key="3">
    <source>
        <dbReference type="ARBA" id="ARBA00022989"/>
    </source>
</evidence>
<evidence type="ECO:0000256" key="2">
    <source>
        <dbReference type="ARBA" id="ARBA00022692"/>
    </source>
</evidence>
<sequence>METSWQAIKYIIIKFMQNKITLSIIIVHYRNFKVITSCISSLKKGLRGIKSEIIVVDNDENKFFQPNYKELLKGIIYIKSQQNIGYGAAVNAGAKYAKGKYILVSNPDTVFFKETLREMLIFFKKNREVGMVGPTLLDKRRKIYKQIGSSSLNPLVGIVALSFLNKIFPNNPISRHYWLRDRDFSRPQEVDVVPGSCFMIRKQVFDQVGGFDPNFFLYFEESDLCKRVKEKRWKIFIIPDAKVIHYWGASTPKSQKINKIFQQSRFYYFKKHYGIIWALVVESFARFSKRFAVSSLIFWYLILFPFGQLPKLIFQFLGFPYQFHIADFLALGILLINLPLKFSRYAKNLILIFVCSWIFSLTTFGKNSINPGGLYLVRFISYLGFFYIIYDLVCRKILQKYILVKSLIGICVAMGILGWIQLLVVPDLTTLYLLGWDDHYYRLVSTFLDPAFTGVILLIGSWVSYKYYLFAKNLRYLIITIFLALTIIPTYSRATYLAALVLIILSFLKNKIRKIHAFLFILVFVSILILIPKPLGEGGNLLRTKSMQLKLENSYVALQIIKSNPMFGVGFNNICIAKQNLGFKNDSHNACSGIDNSILFILATTGISGLLVFIGFIFEVIKNTSKNYLGQIFLGTLIVVFVHGQFTNTFFYPWVMGSLALLGGISRTKENN</sequence>
<feature type="transmembrane region" description="Helical" evidence="5">
    <location>
        <begin position="515"/>
        <end position="532"/>
    </location>
</feature>
<protein>
    <submittedName>
        <fullName evidence="8">Glycosyl transferase family 2</fullName>
    </submittedName>
</protein>
<dbReference type="AlphaFoldDB" id="A0A0G0K8E5"/>
<comment type="caution">
    <text evidence="8">The sequence shown here is derived from an EMBL/GenBank/DDBJ whole genome shotgun (WGS) entry which is preliminary data.</text>
</comment>
<organism evidence="8 9">
    <name type="scientific">Candidatus Woesebacteria bacterium GW2011_GWB1_38_5b</name>
    <dbReference type="NCBI Taxonomy" id="1618569"/>
    <lineage>
        <taxon>Bacteria</taxon>
        <taxon>Candidatus Woeseibacteriota</taxon>
    </lineage>
</organism>
<dbReference type="GO" id="GO:0016020">
    <property type="term" value="C:membrane"/>
    <property type="evidence" value="ECO:0007669"/>
    <property type="project" value="UniProtKB-SubCell"/>
</dbReference>
<dbReference type="CDD" id="cd04186">
    <property type="entry name" value="GT_2_like_c"/>
    <property type="match status" value="1"/>
</dbReference>
<dbReference type="GO" id="GO:0016740">
    <property type="term" value="F:transferase activity"/>
    <property type="evidence" value="ECO:0007669"/>
    <property type="project" value="UniProtKB-KW"/>
</dbReference>
<feature type="transmembrane region" description="Helical" evidence="5">
    <location>
        <begin position="372"/>
        <end position="390"/>
    </location>
</feature>
<feature type="transmembrane region" description="Helical" evidence="5">
    <location>
        <begin position="440"/>
        <end position="460"/>
    </location>
</feature>
<accession>A0A0G0K8E5</accession>
<dbReference type="InterPro" id="IPR029044">
    <property type="entry name" value="Nucleotide-diphossugar_trans"/>
</dbReference>
<feature type="transmembrane region" description="Helical" evidence="5">
    <location>
        <begin position="628"/>
        <end position="644"/>
    </location>
</feature>
<name>A0A0G0K8E5_9BACT</name>
<feature type="transmembrane region" description="Helical" evidence="5">
    <location>
        <begin position="321"/>
        <end position="340"/>
    </location>
</feature>
<keyword evidence="3 5" id="KW-1133">Transmembrane helix</keyword>
<evidence type="ECO:0000259" key="6">
    <source>
        <dbReference type="Pfam" id="PF00535"/>
    </source>
</evidence>
<dbReference type="InterPro" id="IPR007016">
    <property type="entry name" value="O-antigen_ligase-rel_domated"/>
</dbReference>
<feature type="transmembrane region" description="Helical" evidence="5">
    <location>
        <begin position="402"/>
        <end position="420"/>
    </location>
</feature>
<feature type="domain" description="Glycosyltransferase 2-like" evidence="6">
    <location>
        <begin position="23"/>
        <end position="208"/>
    </location>
</feature>
<evidence type="ECO:0000256" key="1">
    <source>
        <dbReference type="ARBA" id="ARBA00004141"/>
    </source>
</evidence>
<keyword evidence="4 5" id="KW-0472">Membrane</keyword>
<dbReference type="Gene3D" id="3.90.550.10">
    <property type="entry name" value="Spore Coat Polysaccharide Biosynthesis Protein SpsA, Chain A"/>
    <property type="match status" value="1"/>
</dbReference>
<feature type="transmembrane region" description="Helical" evidence="5">
    <location>
        <begin position="598"/>
        <end position="621"/>
    </location>
</feature>
<evidence type="ECO:0000259" key="7">
    <source>
        <dbReference type="Pfam" id="PF04932"/>
    </source>
</evidence>
<evidence type="ECO:0000313" key="9">
    <source>
        <dbReference type="Proteomes" id="UP000034181"/>
    </source>
</evidence>
<dbReference type="PANTHER" id="PTHR43179:SF7">
    <property type="entry name" value="RHAMNOSYLTRANSFERASE WBBL"/>
    <property type="match status" value="1"/>
</dbReference>
<feature type="transmembrane region" description="Helical" evidence="5">
    <location>
        <begin position="349"/>
        <end position="366"/>
    </location>
</feature>
<dbReference type="EMBL" id="LBUZ01000001">
    <property type="protein sequence ID" value="KKQ75948.1"/>
    <property type="molecule type" value="Genomic_DNA"/>
</dbReference>
<evidence type="ECO:0000256" key="5">
    <source>
        <dbReference type="SAM" id="Phobius"/>
    </source>
</evidence>
<keyword evidence="8" id="KW-0808">Transferase</keyword>
<proteinExistence type="predicted"/>
<feature type="transmembrane region" description="Helical" evidence="5">
    <location>
        <begin position="467"/>
        <end position="485"/>
    </location>
</feature>
<reference evidence="8 9" key="1">
    <citation type="journal article" date="2015" name="Nature">
        <title>rRNA introns, odd ribosomes, and small enigmatic genomes across a large radiation of phyla.</title>
        <authorList>
            <person name="Brown C.T."/>
            <person name="Hug L.A."/>
            <person name="Thomas B.C."/>
            <person name="Sharon I."/>
            <person name="Castelle C.J."/>
            <person name="Singh A."/>
            <person name="Wilkins M.J."/>
            <person name="Williams K.H."/>
            <person name="Banfield J.F."/>
        </authorList>
    </citation>
    <scope>NUCLEOTIDE SEQUENCE [LARGE SCALE GENOMIC DNA]</scope>
</reference>
<gene>
    <name evidence="8" type="ORF">US96_C0001G0024</name>
</gene>
<keyword evidence="2 5" id="KW-0812">Transmembrane</keyword>
<dbReference type="SUPFAM" id="SSF53448">
    <property type="entry name" value="Nucleotide-diphospho-sugar transferases"/>
    <property type="match status" value="1"/>
</dbReference>
<feature type="domain" description="O-antigen ligase-related" evidence="7">
    <location>
        <begin position="479"/>
        <end position="614"/>
    </location>
</feature>
<dbReference type="Proteomes" id="UP000034181">
    <property type="component" value="Unassembled WGS sequence"/>
</dbReference>
<dbReference type="PANTHER" id="PTHR43179">
    <property type="entry name" value="RHAMNOSYLTRANSFERASE WBBL"/>
    <property type="match status" value="1"/>
</dbReference>
<evidence type="ECO:0000256" key="4">
    <source>
        <dbReference type="ARBA" id="ARBA00023136"/>
    </source>
</evidence>
<feature type="transmembrane region" description="Helical" evidence="5">
    <location>
        <begin position="491"/>
        <end position="508"/>
    </location>
</feature>
<dbReference type="Pfam" id="PF04932">
    <property type="entry name" value="Wzy_C"/>
    <property type="match status" value="1"/>
</dbReference>
<evidence type="ECO:0000313" key="8">
    <source>
        <dbReference type="EMBL" id="KKQ75948.1"/>
    </source>
</evidence>
<dbReference type="InterPro" id="IPR001173">
    <property type="entry name" value="Glyco_trans_2-like"/>
</dbReference>
<dbReference type="Pfam" id="PF00535">
    <property type="entry name" value="Glycos_transf_2"/>
    <property type="match status" value="1"/>
</dbReference>